<accession>A0A6S6S426</accession>
<proteinExistence type="predicted"/>
<sequence>MLRKLWEKFKTKRYSVVILLKN</sequence>
<feature type="non-terminal residue" evidence="1">
    <location>
        <position position="22"/>
    </location>
</feature>
<dbReference type="AlphaFoldDB" id="A0A6S6S426"/>
<reference evidence="1" key="1">
    <citation type="submission" date="2020-01" db="EMBL/GenBank/DDBJ databases">
        <authorList>
            <person name="Meier V. D."/>
            <person name="Meier V D."/>
        </authorList>
    </citation>
    <scope>NUCLEOTIDE SEQUENCE</scope>
    <source>
        <strain evidence="1">HLG_WM_MAG_07</strain>
    </source>
</reference>
<name>A0A6S6S426_9GAMM</name>
<dbReference type="EMBL" id="CACVAY010000002">
    <property type="protein sequence ID" value="CAA6800124.1"/>
    <property type="molecule type" value="Genomic_DNA"/>
</dbReference>
<protein>
    <submittedName>
        <fullName evidence="1">Uncharacterized protein</fullName>
    </submittedName>
</protein>
<gene>
    <name evidence="1" type="ORF">HELGO_WM27913</name>
</gene>
<organism evidence="1">
    <name type="scientific">uncultured Thiotrichaceae bacterium</name>
    <dbReference type="NCBI Taxonomy" id="298394"/>
    <lineage>
        <taxon>Bacteria</taxon>
        <taxon>Pseudomonadati</taxon>
        <taxon>Pseudomonadota</taxon>
        <taxon>Gammaproteobacteria</taxon>
        <taxon>Thiotrichales</taxon>
        <taxon>Thiotrichaceae</taxon>
        <taxon>environmental samples</taxon>
    </lineage>
</organism>
<evidence type="ECO:0000313" key="1">
    <source>
        <dbReference type="EMBL" id="CAA6800124.1"/>
    </source>
</evidence>